<proteinExistence type="predicted"/>
<dbReference type="RefSeq" id="WP_182996845.1">
    <property type="nucleotide sequence ID" value="NZ_JABEQJ010000007.1"/>
</dbReference>
<organism evidence="2 3">
    <name type="scientific">Gluconacetobacter sacchari</name>
    <dbReference type="NCBI Taxonomy" id="92759"/>
    <lineage>
        <taxon>Bacteria</taxon>
        <taxon>Pseudomonadati</taxon>
        <taxon>Pseudomonadota</taxon>
        <taxon>Alphaproteobacteria</taxon>
        <taxon>Acetobacterales</taxon>
        <taxon>Acetobacteraceae</taxon>
        <taxon>Gluconacetobacter</taxon>
    </lineage>
</organism>
<name>A0A7W4IBW3_9PROT</name>
<protein>
    <submittedName>
        <fullName evidence="2">Uncharacterized protein</fullName>
    </submittedName>
</protein>
<sequence length="124" mass="12358">MPKLSHALGGAIGIVASIALAAPAGAGTTAVWGPHGGVAAVHTPGPYGRPFVGPCCYVSWRGAGAVAAGVAAGAAIGAAARPYPYPYPYGYPYSVYVAPRPVVYPPAVLVAPAPVYMYPARPTP</sequence>
<dbReference type="AlphaFoldDB" id="A0A7W4IBW3"/>
<dbReference type="Proteomes" id="UP000589085">
    <property type="component" value="Unassembled WGS sequence"/>
</dbReference>
<accession>A0A7W4IBW3</accession>
<evidence type="ECO:0000313" key="3">
    <source>
        <dbReference type="Proteomes" id="UP000589085"/>
    </source>
</evidence>
<feature type="signal peptide" evidence="1">
    <location>
        <begin position="1"/>
        <end position="21"/>
    </location>
</feature>
<keyword evidence="1" id="KW-0732">Signal</keyword>
<gene>
    <name evidence="2" type="ORF">HLH48_07380</name>
</gene>
<reference evidence="2 3" key="1">
    <citation type="submission" date="2020-04" db="EMBL/GenBank/DDBJ databases">
        <title>Description of novel Gluconacetobacter.</title>
        <authorList>
            <person name="Sombolestani A."/>
        </authorList>
    </citation>
    <scope>NUCLEOTIDE SEQUENCE [LARGE SCALE GENOMIC DNA]</scope>
    <source>
        <strain evidence="2 3">LMG 19747</strain>
    </source>
</reference>
<evidence type="ECO:0000256" key="1">
    <source>
        <dbReference type="SAM" id="SignalP"/>
    </source>
</evidence>
<dbReference type="EMBL" id="JABEQJ010000007">
    <property type="protein sequence ID" value="MBB2159995.1"/>
    <property type="molecule type" value="Genomic_DNA"/>
</dbReference>
<comment type="caution">
    <text evidence="2">The sequence shown here is derived from an EMBL/GenBank/DDBJ whole genome shotgun (WGS) entry which is preliminary data.</text>
</comment>
<feature type="chain" id="PRO_5031013997" evidence="1">
    <location>
        <begin position="22"/>
        <end position="124"/>
    </location>
</feature>
<evidence type="ECO:0000313" key="2">
    <source>
        <dbReference type="EMBL" id="MBB2159995.1"/>
    </source>
</evidence>